<reference evidence="2 3" key="1">
    <citation type="submission" date="2020-08" db="EMBL/GenBank/DDBJ databases">
        <title>Sequencing the genomes of 1000 actinobacteria strains.</title>
        <authorList>
            <person name="Klenk H.-P."/>
        </authorList>
    </citation>
    <scope>NUCLEOTIDE SEQUENCE [LARGE SCALE GENOMIC DNA]</scope>
    <source>
        <strain evidence="2 3">DSM 20146</strain>
    </source>
</reference>
<feature type="chain" id="PRO_5030677611" evidence="1">
    <location>
        <begin position="21"/>
        <end position="343"/>
    </location>
</feature>
<gene>
    <name evidence="2" type="ORF">FHX33_003804</name>
</gene>
<dbReference type="Proteomes" id="UP000538196">
    <property type="component" value="Unassembled WGS sequence"/>
</dbReference>
<keyword evidence="1" id="KW-0732">Signal</keyword>
<evidence type="ECO:0000256" key="1">
    <source>
        <dbReference type="SAM" id="SignalP"/>
    </source>
</evidence>
<sequence length="343" mass="34702">MVSITRGALLSWAAAGLAVAACCGAAVAAAALASAPSDLRTATPIRSIPVGHAEFDDGRAVTLAVRSSTEYALSAPATGRITAFDCTEGAEIASGTSPLAIDDGPRLALATATPPWRDLAPRTRGADVRALQDELDRLGFSVASDGVVGPRTIAAFADALENVGGVPDRSMIRLDSLIWLPSAHASIADCTAAAGQDVQPGTPLATFTGVPPSASVLDLPTNLVPGERVLVVGPDRIPVDEEGTVHDPPILVALGRTAAGKTEGATAPQPIDARLVLSAPLAVAVVPPSAVYGVSGEEGCVTTDGTTRRVRIHGSQLGQTMVTFADGPPPEAVDVRPPRTACG</sequence>
<proteinExistence type="predicted"/>
<keyword evidence="2" id="KW-0378">Hydrolase</keyword>
<dbReference type="AlphaFoldDB" id="A0A7W4YL11"/>
<keyword evidence="3" id="KW-1185">Reference proteome</keyword>
<dbReference type="EMBL" id="JACHVP010000005">
    <property type="protein sequence ID" value="MBB2969022.1"/>
    <property type="molecule type" value="Genomic_DNA"/>
</dbReference>
<evidence type="ECO:0000313" key="3">
    <source>
        <dbReference type="Proteomes" id="UP000538196"/>
    </source>
</evidence>
<evidence type="ECO:0000313" key="2">
    <source>
        <dbReference type="EMBL" id="MBB2969022.1"/>
    </source>
</evidence>
<dbReference type="GO" id="GO:0016787">
    <property type="term" value="F:hydrolase activity"/>
    <property type="evidence" value="ECO:0007669"/>
    <property type="project" value="UniProtKB-KW"/>
</dbReference>
<name>A0A7W4YL11_LEIAQ</name>
<comment type="caution">
    <text evidence="2">The sequence shown here is derived from an EMBL/GenBank/DDBJ whole genome shotgun (WGS) entry which is preliminary data.</text>
</comment>
<organism evidence="2 3">
    <name type="scientific">Leifsonia aquatica</name>
    <name type="common">Corynebacterium aquaticum</name>
    <dbReference type="NCBI Taxonomy" id="144185"/>
    <lineage>
        <taxon>Bacteria</taxon>
        <taxon>Bacillati</taxon>
        <taxon>Actinomycetota</taxon>
        <taxon>Actinomycetes</taxon>
        <taxon>Micrococcales</taxon>
        <taxon>Microbacteriaceae</taxon>
        <taxon>Leifsonia</taxon>
    </lineage>
</organism>
<accession>A0A7W4YL11</accession>
<dbReference type="PROSITE" id="PS51257">
    <property type="entry name" value="PROKAR_LIPOPROTEIN"/>
    <property type="match status" value="1"/>
</dbReference>
<protein>
    <submittedName>
        <fullName evidence="2">Peptidoglycan hydrolase-like protein with peptidoglycan-binding domain</fullName>
    </submittedName>
</protein>
<dbReference type="RefSeq" id="WP_183428863.1">
    <property type="nucleotide sequence ID" value="NZ_JACHVP010000005.1"/>
</dbReference>
<feature type="signal peptide" evidence="1">
    <location>
        <begin position="1"/>
        <end position="20"/>
    </location>
</feature>